<dbReference type="SUPFAM" id="SSF116846">
    <property type="entry name" value="MIT domain"/>
    <property type="match status" value="1"/>
</dbReference>
<dbReference type="InterPro" id="IPR036181">
    <property type="entry name" value="MIT_dom_sf"/>
</dbReference>
<gene>
    <name evidence="1" type="ORF">SUZIE_144730</name>
</gene>
<evidence type="ECO:0000313" key="1">
    <source>
        <dbReference type="EMBL" id="MBZ3877796.1"/>
    </source>
</evidence>
<sequence>MEENTKRRNWIPQELEKDKAKNHKEAFQLYQPAVEHSLHAITSQAHSDKAQESMLAECVQY</sequence>
<comment type="caution">
    <text evidence="1">The sequence shown here is derived from an EMBL/GenBank/DDBJ whole genome shotgun (WGS) entry which is preliminary data.</text>
</comment>
<dbReference type="AlphaFoldDB" id="A0AA41MTP3"/>
<evidence type="ECO:0000313" key="2">
    <source>
        <dbReference type="Proteomes" id="UP001166674"/>
    </source>
</evidence>
<dbReference type="Gene3D" id="1.20.58.80">
    <property type="entry name" value="Phosphotransferase system, lactose/cellobiose-type IIA subunit"/>
    <property type="match status" value="1"/>
</dbReference>
<name>A0AA41MTP3_SCICA</name>
<reference evidence="1" key="1">
    <citation type="submission" date="2020-03" db="EMBL/GenBank/DDBJ databases">
        <title>Studies in the Genomics of Life Span.</title>
        <authorList>
            <person name="Glass D."/>
        </authorList>
    </citation>
    <scope>NUCLEOTIDE SEQUENCE</scope>
    <source>
        <strain evidence="1">SUZIE</strain>
        <tissue evidence="1">Muscle</tissue>
    </source>
</reference>
<accession>A0AA41MTP3</accession>
<protein>
    <submittedName>
        <fullName evidence="1">Vacuolar protein sorting-associated protein 4A</fullName>
    </submittedName>
</protein>
<proteinExistence type="predicted"/>
<dbReference type="EMBL" id="JAATJV010305199">
    <property type="protein sequence ID" value="MBZ3877796.1"/>
    <property type="molecule type" value="Genomic_DNA"/>
</dbReference>
<keyword evidence="2" id="KW-1185">Reference proteome</keyword>
<organism evidence="1 2">
    <name type="scientific">Sciurus carolinensis</name>
    <name type="common">Eastern gray squirrel</name>
    <dbReference type="NCBI Taxonomy" id="30640"/>
    <lineage>
        <taxon>Eukaryota</taxon>
        <taxon>Metazoa</taxon>
        <taxon>Chordata</taxon>
        <taxon>Craniata</taxon>
        <taxon>Vertebrata</taxon>
        <taxon>Euteleostomi</taxon>
        <taxon>Mammalia</taxon>
        <taxon>Eutheria</taxon>
        <taxon>Euarchontoglires</taxon>
        <taxon>Glires</taxon>
        <taxon>Rodentia</taxon>
        <taxon>Sciuromorpha</taxon>
        <taxon>Sciuridae</taxon>
        <taxon>Sciurinae</taxon>
        <taxon>Sciurini</taxon>
        <taxon>Sciurus</taxon>
    </lineage>
</organism>
<dbReference type="Proteomes" id="UP001166674">
    <property type="component" value="Unassembled WGS sequence"/>
</dbReference>